<keyword evidence="2" id="KW-1185">Reference proteome</keyword>
<dbReference type="GO" id="GO:0015774">
    <property type="term" value="P:polysaccharide transport"/>
    <property type="evidence" value="ECO:0007669"/>
    <property type="project" value="InterPro"/>
</dbReference>
<dbReference type="CDD" id="cd16439">
    <property type="entry name" value="beta_Kdo_transferase_KpsC_2"/>
    <property type="match status" value="1"/>
</dbReference>
<dbReference type="EMBL" id="BJZP01000011">
    <property type="protein sequence ID" value="GEO85674.1"/>
    <property type="molecule type" value="Genomic_DNA"/>
</dbReference>
<evidence type="ECO:0000313" key="1">
    <source>
        <dbReference type="EMBL" id="GEO85674.1"/>
    </source>
</evidence>
<accession>A0A512HJQ9</accession>
<name>A0A512HJQ9_9HYPH</name>
<dbReference type="GO" id="GO:0000271">
    <property type="term" value="P:polysaccharide biosynthetic process"/>
    <property type="evidence" value="ECO:0007669"/>
    <property type="project" value="InterPro"/>
</dbReference>
<reference evidence="1 2" key="1">
    <citation type="submission" date="2019-07" db="EMBL/GenBank/DDBJ databases">
        <title>Whole genome shotgun sequence of Rhizobium naphthalenivorans NBRC 107585.</title>
        <authorList>
            <person name="Hosoyama A."/>
            <person name="Uohara A."/>
            <person name="Ohji S."/>
            <person name="Ichikawa N."/>
        </authorList>
    </citation>
    <scope>NUCLEOTIDE SEQUENCE [LARGE SCALE GENOMIC DNA]</scope>
    <source>
        <strain evidence="1 2">NBRC 107585</strain>
    </source>
</reference>
<gene>
    <name evidence="1" type="ORF">RNA01_26060</name>
</gene>
<organism evidence="1 2">
    <name type="scientific">Ciceribacter naphthalenivorans</name>
    <dbReference type="NCBI Taxonomy" id="1118451"/>
    <lineage>
        <taxon>Bacteria</taxon>
        <taxon>Pseudomonadati</taxon>
        <taxon>Pseudomonadota</taxon>
        <taxon>Alphaproteobacteria</taxon>
        <taxon>Hyphomicrobiales</taxon>
        <taxon>Rhizobiaceae</taxon>
        <taxon>Ciceribacter</taxon>
    </lineage>
</organism>
<dbReference type="OrthoDB" id="543755at2"/>
<dbReference type="Pfam" id="PF05159">
    <property type="entry name" value="Capsule_synth"/>
    <property type="match status" value="2"/>
</dbReference>
<sequence>MSRTPPDRQPVVAFHIHEWKRSVLEAYFPKWDFHYMPFFMEEREFVDIWQARIAALDDPSVIVWGPNLPAAAERFCAERNIPVHFVEDGFLRSVGGSAGQSAPFSLTIDRQRPFFDSRGPSDLEDLLNAYDFDADPGLIERAGAGIAQMLRLRIGKYGGQPSKGVADLPGGTGRRVLVVGQVESDASIRYGAAMPILNNDLVRLAAKENPDATILYKPHPDVLGGVRKASSDPAEVADLSHVLTAPVALSDVLDEVDHVYTITSLAGFEALMRGKRVTVSGSPFYSGWGLTDDRQPNPRRVRVLSLEALFAGVYLLYPRYFDPRTGTERCFETTLAEMVAWQRDGEPDDSRRLLSSRARPAPWRPVGPFGVLGWRHLLPLVVGPLVARIGSADDAASYCRDPIGFFREQSDPDFRRLGRWLYPRDDGRFAMGFDRFRTGA</sequence>
<dbReference type="RefSeq" id="WP_147180637.1">
    <property type="nucleotide sequence ID" value="NZ_BJZP01000011.1"/>
</dbReference>
<dbReference type="InterPro" id="IPR007833">
    <property type="entry name" value="Capsule_polysaccharide_synth"/>
</dbReference>
<dbReference type="AlphaFoldDB" id="A0A512HJQ9"/>
<protein>
    <submittedName>
        <fullName evidence="1">Capsule polysaccharide biosynthesis protein</fullName>
    </submittedName>
</protein>
<comment type="caution">
    <text evidence="1">The sequence shown here is derived from an EMBL/GenBank/DDBJ whole genome shotgun (WGS) entry which is preliminary data.</text>
</comment>
<evidence type="ECO:0000313" key="2">
    <source>
        <dbReference type="Proteomes" id="UP000321717"/>
    </source>
</evidence>
<proteinExistence type="predicted"/>
<dbReference type="Proteomes" id="UP000321717">
    <property type="component" value="Unassembled WGS sequence"/>
</dbReference>